<accession>A0ABD1YJN9</accession>
<dbReference type="Proteomes" id="UP001605036">
    <property type="component" value="Unassembled WGS sequence"/>
</dbReference>
<comment type="caution">
    <text evidence="1">The sequence shown here is derived from an EMBL/GenBank/DDBJ whole genome shotgun (WGS) entry which is preliminary data.</text>
</comment>
<keyword evidence="2" id="KW-1185">Reference proteome</keyword>
<proteinExistence type="predicted"/>
<reference evidence="1 2" key="1">
    <citation type="submission" date="2024-09" db="EMBL/GenBank/DDBJ databases">
        <title>Chromosome-scale assembly of Riccia fluitans.</title>
        <authorList>
            <person name="Paukszto L."/>
            <person name="Sawicki J."/>
            <person name="Karawczyk K."/>
            <person name="Piernik-Szablinska J."/>
            <person name="Szczecinska M."/>
            <person name="Mazdziarz M."/>
        </authorList>
    </citation>
    <scope>NUCLEOTIDE SEQUENCE [LARGE SCALE GENOMIC DNA]</scope>
    <source>
        <strain evidence="1">Rf_01</strain>
        <tissue evidence="1">Aerial parts of the thallus</tissue>
    </source>
</reference>
<dbReference type="AlphaFoldDB" id="A0ABD1YJN9"/>
<evidence type="ECO:0000313" key="1">
    <source>
        <dbReference type="EMBL" id="KAL2630629.1"/>
    </source>
</evidence>
<gene>
    <name evidence="1" type="ORF">R1flu_015315</name>
</gene>
<protein>
    <submittedName>
        <fullName evidence="1">Uncharacterized protein</fullName>
    </submittedName>
</protein>
<evidence type="ECO:0000313" key="2">
    <source>
        <dbReference type="Proteomes" id="UP001605036"/>
    </source>
</evidence>
<dbReference type="EMBL" id="JBHFFA010000004">
    <property type="protein sequence ID" value="KAL2630629.1"/>
    <property type="molecule type" value="Genomic_DNA"/>
</dbReference>
<name>A0ABD1YJN9_9MARC</name>
<organism evidence="1 2">
    <name type="scientific">Riccia fluitans</name>
    <dbReference type="NCBI Taxonomy" id="41844"/>
    <lineage>
        <taxon>Eukaryota</taxon>
        <taxon>Viridiplantae</taxon>
        <taxon>Streptophyta</taxon>
        <taxon>Embryophyta</taxon>
        <taxon>Marchantiophyta</taxon>
        <taxon>Marchantiopsida</taxon>
        <taxon>Marchantiidae</taxon>
        <taxon>Marchantiales</taxon>
        <taxon>Ricciaceae</taxon>
        <taxon>Riccia</taxon>
    </lineage>
</organism>
<sequence>MRATCVTPQAKLQEKMETTTFDAAGSHTRERKLIHHQTHLILHIIYIRQRQRHCRMEQTDKFKYRCFPLRALVSGEVSPGYPTLATRIGERFPHRLQAERIQSPFDEETMLAPNFPPSNP</sequence>